<comment type="caution">
    <text evidence="2">The sequence shown here is derived from an EMBL/GenBank/DDBJ whole genome shotgun (WGS) entry which is preliminary data.</text>
</comment>
<dbReference type="RefSeq" id="WP_264069943.1">
    <property type="nucleotide sequence ID" value="NZ_JACKTY010000035.1"/>
</dbReference>
<gene>
    <name evidence="2" type="ORF">H7J73_22345</name>
</gene>
<evidence type="ECO:0000256" key="1">
    <source>
        <dbReference type="SAM" id="Phobius"/>
    </source>
</evidence>
<evidence type="ECO:0000313" key="2">
    <source>
        <dbReference type="EMBL" id="MCV7228760.1"/>
    </source>
</evidence>
<reference evidence="2 3" key="1">
    <citation type="journal article" date="2022" name="BMC Genomics">
        <title>Comparative genome analysis of mycobacteria focusing on tRNA and non-coding RNA.</title>
        <authorList>
            <person name="Behra P.R.K."/>
            <person name="Pettersson B.M.F."/>
            <person name="Ramesh M."/>
            <person name="Das S."/>
            <person name="Dasgupta S."/>
            <person name="Kirsebom L.A."/>
        </authorList>
    </citation>
    <scope>NUCLEOTIDE SEQUENCE [LARGE SCALE GENOMIC DNA]</scope>
    <source>
        <strain evidence="2 3">DSM 44078</strain>
    </source>
</reference>
<keyword evidence="1" id="KW-0812">Transmembrane</keyword>
<name>A0ABT3CH21_9MYCO</name>
<keyword evidence="1" id="KW-0472">Membrane</keyword>
<keyword evidence="3" id="KW-1185">Reference proteome</keyword>
<sequence length="115" mass="12950">MPEFRDDAGVRWRVRRRWLPLLTVLDAASNDFGVFSTLALLVAIPMLLVWPFWLLAKLCGVKWKVVTERDGTEVAVEKVKGYRASRRRIDEIVAGVRAKGRAETGEPQSGAIELT</sequence>
<keyword evidence="1" id="KW-1133">Transmembrane helix</keyword>
<proteinExistence type="predicted"/>
<protein>
    <submittedName>
        <fullName evidence="2">Uncharacterized protein</fullName>
    </submittedName>
</protein>
<evidence type="ECO:0000313" key="3">
    <source>
        <dbReference type="Proteomes" id="UP001526201"/>
    </source>
</evidence>
<dbReference type="EMBL" id="JACKTY010000035">
    <property type="protein sequence ID" value="MCV7228760.1"/>
    <property type="molecule type" value="Genomic_DNA"/>
</dbReference>
<feature type="transmembrane region" description="Helical" evidence="1">
    <location>
        <begin position="32"/>
        <end position="55"/>
    </location>
</feature>
<accession>A0ABT3CH21</accession>
<organism evidence="2 3">
    <name type="scientific">Mycolicibacterium komossense</name>
    <dbReference type="NCBI Taxonomy" id="1779"/>
    <lineage>
        <taxon>Bacteria</taxon>
        <taxon>Bacillati</taxon>
        <taxon>Actinomycetota</taxon>
        <taxon>Actinomycetes</taxon>
        <taxon>Mycobacteriales</taxon>
        <taxon>Mycobacteriaceae</taxon>
        <taxon>Mycolicibacterium</taxon>
    </lineage>
</organism>
<dbReference type="Proteomes" id="UP001526201">
    <property type="component" value="Unassembled WGS sequence"/>
</dbReference>